<dbReference type="RefSeq" id="WP_055982289.1">
    <property type="nucleotide sequence ID" value="NZ_BAABEG010000001.1"/>
</dbReference>
<dbReference type="EMBL" id="JACHOU010000007">
    <property type="protein sequence ID" value="MBB6355294.1"/>
    <property type="molecule type" value="Genomic_DNA"/>
</dbReference>
<accession>A0A7X0F976</accession>
<keyword evidence="3" id="KW-1185">Reference proteome</keyword>
<dbReference type="Pfam" id="PF01177">
    <property type="entry name" value="Asp_Glu_race"/>
    <property type="match status" value="1"/>
</dbReference>
<dbReference type="InterPro" id="IPR052186">
    <property type="entry name" value="Hydantoin_racemase-like"/>
</dbReference>
<gene>
    <name evidence="2" type="ORF">GGR00_003096</name>
</gene>
<dbReference type="AlphaFoldDB" id="A0A7X0F976"/>
<name>A0A7X0F976_9HYPH</name>
<dbReference type="GO" id="GO:0047661">
    <property type="term" value="F:amino-acid racemase activity"/>
    <property type="evidence" value="ECO:0007669"/>
    <property type="project" value="InterPro"/>
</dbReference>
<dbReference type="Gene3D" id="3.40.50.12500">
    <property type="match status" value="1"/>
</dbReference>
<dbReference type="Proteomes" id="UP000536262">
    <property type="component" value="Unassembled WGS sequence"/>
</dbReference>
<dbReference type="InterPro" id="IPR053714">
    <property type="entry name" value="Iso_Racemase_Enz_sf"/>
</dbReference>
<comment type="caution">
    <text evidence="2">The sequence shown here is derived from an EMBL/GenBank/DDBJ whole genome shotgun (WGS) entry which is preliminary data.</text>
</comment>
<organism evidence="2 3">
    <name type="scientific">Aminobacter aganoensis</name>
    <dbReference type="NCBI Taxonomy" id="83264"/>
    <lineage>
        <taxon>Bacteria</taxon>
        <taxon>Pseudomonadati</taxon>
        <taxon>Pseudomonadota</taxon>
        <taxon>Alphaproteobacteria</taxon>
        <taxon>Hyphomicrobiales</taxon>
        <taxon>Phyllobacteriaceae</taxon>
        <taxon>Aminobacter</taxon>
    </lineage>
</organism>
<sequence length="252" mass="25585">MHRLPRLLVINPNTSADVSKVIDALVREETAGAAKVQTVTAGFGFSYISTRVAVSIAAHAVLDAAAKAMAEGAEPDAILLACFGDPGREALAEMTGLPVIGFAEAGLLAAAALPGTSLVSTNGSVWCEMLGELVLKLGLGDKVAGIRSIETVADDTQAIADFLTHEATALGADRVVLGGAGLIPGLPGIVASSRVPILDPHRAAIGKALNMAATPRANPAPGHHPTETLGLSRFLSDALNRGAAIAPLRRSA</sequence>
<evidence type="ECO:0000313" key="3">
    <source>
        <dbReference type="Proteomes" id="UP000536262"/>
    </source>
</evidence>
<proteinExistence type="inferred from homology"/>
<reference evidence="2 3" key="1">
    <citation type="submission" date="2020-08" db="EMBL/GenBank/DDBJ databases">
        <title>Genomic Encyclopedia of Type Strains, Phase IV (KMG-IV): sequencing the most valuable type-strain genomes for metagenomic binning, comparative biology and taxonomic classification.</title>
        <authorList>
            <person name="Goeker M."/>
        </authorList>
    </citation>
    <scope>NUCLEOTIDE SEQUENCE [LARGE SCALE GENOMIC DNA]</scope>
    <source>
        <strain evidence="2 3">DSM 7051</strain>
    </source>
</reference>
<evidence type="ECO:0000256" key="1">
    <source>
        <dbReference type="ARBA" id="ARBA00038414"/>
    </source>
</evidence>
<protein>
    <submittedName>
        <fullName evidence="2">Asp/Glu/hydantoin racemase</fullName>
    </submittedName>
</protein>
<dbReference type="PANTHER" id="PTHR28047:SF5">
    <property type="entry name" value="PROTEIN DCG1"/>
    <property type="match status" value="1"/>
</dbReference>
<dbReference type="InterPro" id="IPR015942">
    <property type="entry name" value="Asp/Glu/hydantoin_racemase"/>
</dbReference>
<comment type="similarity">
    <text evidence="1">Belongs to the HyuE racemase family.</text>
</comment>
<evidence type="ECO:0000313" key="2">
    <source>
        <dbReference type="EMBL" id="MBB6355294.1"/>
    </source>
</evidence>
<dbReference type="PANTHER" id="PTHR28047">
    <property type="entry name" value="PROTEIN DCG1"/>
    <property type="match status" value="1"/>
</dbReference>